<keyword evidence="2" id="KW-1185">Reference proteome</keyword>
<evidence type="ECO:0000313" key="1">
    <source>
        <dbReference type="EMBL" id="CAL1695182.1"/>
    </source>
</evidence>
<sequence>MDGGGRGGSALEWALAAGDGGPVVTGVGGSEFSDGIVPGEIPGVGGGVTGKCGNPQQVNEAGQESLIMGSRHEHRILYWRVRIGTASVSNKRGNLVILRSGSIDGRLCTALLQARGRNSSLGSIGRLDIHTLVSDLRITLKRFTNRPSMLLRLSFLSMSEEGMDADGPTVEPRFNSPYYQ</sequence>
<dbReference type="Proteomes" id="UP001497453">
    <property type="component" value="Chromosome 1"/>
</dbReference>
<name>A0ABP1CKH7_9APHY</name>
<organism evidence="1 2">
    <name type="scientific">Somion occarium</name>
    <dbReference type="NCBI Taxonomy" id="3059160"/>
    <lineage>
        <taxon>Eukaryota</taxon>
        <taxon>Fungi</taxon>
        <taxon>Dikarya</taxon>
        <taxon>Basidiomycota</taxon>
        <taxon>Agaricomycotina</taxon>
        <taxon>Agaricomycetes</taxon>
        <taxon>Polyporales</taxon>
        <taxon>Cerrenaceae</taxon>
        <taxon>Somion</taxon>
    </lineage>
</organism>
<dbReference type="EMBL" id="OZ037944">
    <property type="protein sequence ID" value="CAL1695182.1"/>
    <property type="molecule type" value="Genomic_DNA"/>
</dbReference>
<evidence type="ECO:0000313" key="2">
    <source>
        <dbReference type="Proteomes" id="UP001497453"/>
    </source>
</evidence>
<gene>
    <name evidence="1" type="ORF">GFSPODELE1_LOCUS629</name>
</gene>
<reference evidence="2" key="1">
    <citation type="submission" date="2024-04" db="EMBL/GenBank/DDBJ databases">
        <authorList>
            <person name="Shaw F."/>
            <person name="Minotto A."/>
        </authorList>
    </citation>
    <scope>NUCLEOTIDE SEQUENCE [LARGE SCALE GENOMIC DNA]</scope>
</reference>
<accession>A0ABP1CKH7</accession>
<proteinExistence type="predicted"/>
<protein>
    <submittedName>
        <fullName evidence="1">Uncharacterized protein</fullName>
    </submittedName>
</protein>